<dbReference type="InterPro" id="IPR013087">
    <property type="entry name" value="Znf_C2H2_type"/>
</dbReference>
<comment type="subcellular location">
    <subcellularLocation>
        <location evidence="1">Nucleus</location>
    </subcellularLocation>
</comment>
<dbReference type="InterPro" id="IPR036236">
    <property type="entry name" value="Znf_C2H2_sf"/>
</dbReference>
<feature type="domain" description="C2H2-type" evidence="12">
    <location>
        <begin position="284"/>
        <end position="311"/>
    </location>
</feature>
<feature type="domain" description="C2H2-type" evidence="12">
    <location>
        <begin position="1013"/>
        <end position="1040"/>
    </location>
</feature>
<feature type="compositionally biased region" description="Basic and acidic residues" evidence="11">
    <location>
        <begin position="559"/>
        <end position="572"/>
    </location>
</feature>
<evidence type="ECO:0000256" key="3">
    <source>
        <dbReference type="ARBA" id="ARBA00022737"/>
    </source>
</evidence>
<dbReference type="GO" id="GO:0003677">
    <property type="term" value="F:DNA binding"/>
    <property type="evidence" value="ECO:0007669"/>
    <property type="project" value="UniProtKB-KW"/>
</dbReference>
<sequence length="1285" mass="141488">MRSKGRARKLATSNGEDFALYPSDVLDDVCVSDGDPAAPTSAPPAEDSPSPGFSADDDASPLEPSPFHSALYMPQDEMPVPPDFQLRQSGIPGVGGGLGIWARRTVDVGERLGPYVGEQRACLRDPTQGWEILDGSGHVKFCVDASEPDIGSWLKHIQFSPTAHQHNLTPCQIDDQIFYRVTREIKPGEELLLYMKAEDYSCDGMAPDMHEERQYRCEDCDQLFESVSELLDHQKVPCGTPTSAFLGNPGGDSSDLEGPEGLEPHDLHLSHSLSHDGHDHDGPQECKECDQVFPDLQSLEAHSLSHSEEREYKCDQCPKAFNWKSNLIRHQMSHDSGKHYECENCTKQVFTDPSNLQRHIRSQHVGARAHACPDCGKTFATSSGLKQHKHIHSSVKPFICEVCHKSYTQFSNLCRHKRMHADCRTQIKCKDCGQMFSTTSSLNKHRRFCEGKNHFTAGGLFAHAQGMSLPGVPGAMDKAAMGGMGHSSASLADYFGNRHHSGLTFPSAPGFPFSFPGLFSSGLYHRPPLIPATSPVRRPPGPGTEHSKGPLLSPSPRAQEARELLKTLRKEASPGNEQPQGTEQQQAQGSSSKQRHGGGKMSSQSESSDLDDVSTPSGSDLDTTSGSELESDMESEGQRERAPRENGKGPKRKAGGGPQSPTILTSNHTKEFQGGPALFPPSLDEHTAVSGAVNDSIKAIASIAERYFGSTGLAGLQDKKVGALPYPSMFPLPFFPTFSPPVYPFPERELRPPGLKGEPQSPPDEPSKKGQSRTSESPFDLTTKRKQEEKVPAPFAPISNSKPEASSRSTNQDQPLDLSMGGTRHRSSSRTSRREESKKIHVFGEDKAGVDLPKADTSLQHARPTPFFMDPIYRVEKRKMNDPFEALKDKYMRPAPGFLFHPQMSAIENMAEKLETFGSLNPESGDLMRSVPSMFDFRAPPTALPETLLRKGKERYTCRYCGKLFPRSANLTRHLRTHTGEQPYRCKYCDRSFSISSNLQRHIRNIHNKEKPFKCHLCDRCFGQQTNLDRHLKKHENGNLSGTAASSPRSELDSSSAILDDKEDSYFNEIRNFIGNTGQNQPSPDHSEEGLNGGPFEEEKPLMASHGSRDLDEGEGEGEELGAEEEEGEQSDSAAGKPRDEAPPSNLDDDIIHNEIEFDGPSDLDLNCKTSPRRDSVVSLLSSYEEEEDQSSYSALDHIRHFSDMHKMEDSEFSDGDGTAFGSPSLPEAVKQPLYRKSKSQAYAMMLSLADKDALHPANHTPATMWHSLARAAAESSAIQSLSHV</sequence>
<feature type="compositionally biased region" description="Basic and acidic residues" evidence="11">
    <location>
        <begin position="782"/>
        <end position="791"/>
    </location>
</feature>
<feature type="domain" description="C2H2-type" evidence="12">
    <location>
        <begin position="340"/>
        <end position="369"/>
    </location>
</feature>
<dbReference type="PANTHER" id="PTHR16515:SF57">
    <property type="entry name" value="ZINC FINGER PROTEIN 154-LIKE"/>
    <property type="match status" value="1"/>
</dbReference>
<dbReference type="Pfam" id="PF00096">
    <property type="entry name" value="zf-C2H2"/>
    <property type="match status" value="8"/>
</dbReference>
<reference evidence="15" key="1">
    <citation type="submission" date="2025-08" db="UniProtKB">
        <authorList>
            <consortium name="RefSeq"/>
        </authorList>
    </citation>
    <scope>IDENTIFICATION</scope>
</reference>
<evidence type="ECO:0000256" key="9">
    <source>
        <dbReference type="ARBA" id="ARBA00023242"/>
    </source>
</evidence>
<organism evidence="14 15">
    <name type="scientific">Salmo salar</name>
    <name type="common">Atlantic salmon</name>
    <dbReference type="NCBI Taxonomy" id="8030"/>
    <lineage>
        <taxon>Eukaryota</taxon>
        <taxon>Metazoa</taxon>
        <taxon>Chordata</taxon>
        <taxon>Craniata</taxon>
        <taxon>Vertebrata</taxon>
        <taxon>Euteleostomi</taxon>
        <taxon>Actinopterygii</taxon>
        <taxon>Neopterygii</taxon>
        <taxon>Teleostei</taxon>
        <taxon>Protacanthopterygii</taxon>
        <taxon>Salmoniformes</taxon>
        <taxon>Salmonidae</taxon>
        <taxon>Salmoninae</taxon>
        <taxon>Salmo</taxon>
    </lineage>
</organism>
<feature type="compositionally biased region" description="Polar residues" evidence="11">
    <location>
        <begin position="614"/>
        <end position="628"/>
    </location>
</feature>
<feature type="region of interest" description="Disordered" evidence="11">
    <location>
        <begin position="1073"/>
        <end position="1149"/>
    </location>
</feature>
<keyword evidence="6" id="KW-0805">Transcription regulation</keyword>
<protein>
    <submittedName>
        <fullName evidence="15">Histone-lysine N-methyltransferase MECOM isoform X16</fullName>
    </submittedName>
</protein>
<feature type="compositionally biased region" description="Acidic residues" evidence="11">
    <location>
        <begin position="1112"/>
        <end position="1130"/>
    </location>
</feature>
<feature type="region of interest" description="Disordered" evidence="11">
    <location>
        <begin position="1035"/>
        <end position="1060"/>
    </location>
</feature>
<dbReference type="FunFam" id="3.30.160.60:FF:000192">
    <property type="entry name" value="Mds1 and evi1 complex locus protein"/>
    <property type="match status" value="1"/>
</dbReference>
<feature type="compositionally biased region" description="Low complexity" evidence="11">
    <location>
        <begin position="574"/>
        <end position="592"/>
    </location>
</feature>
<dbReference type="GO" id="GO:0005634">
    <property type="term" value="C:nucleus"/>
    <property type="evidence" value="ECO:0007669"/>
    <property type="project" value="UniProtKB-SubCell"/>
</dbReference>
<dbReference type="GO" id="GO:0008270">
    <property type="term" value="F:zinc ion binding"/>
    <property type="evidence" value="ECO:0007669"/>
    <property type="project" value="UniProtKB-KW"/>
</dbReference>
<feature type="compositionally biased region" description="Polar residues" evidence="11">
    <location>
        <begin position="1038"/>
        <end position="1057"/>
    </location>
</feature>
<dbReference type="InterPro" id="IPR046341">
    <property type="entry name" value="SET_dom_sf"/>
</dbReference>
<dbReference type="Gene3D" id="3.30.160.60">
    <property type="entry name" value="Classic Zinc Finger"/>
    <property type="match status" value="8"/>
</dbReference>
<dbReference type="InterPro" id="IPR050331">
    <property type="entry name" value="Zinc_finger"/>
</dbReference>
<dbReference type="GeneID" id="106612562"/>
<evidence type="ECO:0000256" key="8">
    <source>
        <dbReference type="ARBA" id="ARBA00023163"/>
    </source>
</evidence>
<evidence type="ECO:0000256" key="1">
    <source>
        <dbReference type="ARBA" id="ARBA00004123"/>
    </source>
</evidence>
<dbReference type="SMART" id="SM00355">
    <property type="entry name" value="ZnF_C2H2"/>
    <property type="match status" value="10"/>
</dbReference>
<evidence type="ECO:0000313" key="14">
    <source>
        <dbReference type="Proteomes" id="UP001652741"/>
    </source>
</evidence>
<dbReference type="Gene3D" id="2.170.270.10">
    <property type="entry name" value="SET domain"/>
    <property type="match status" value="1"/>
</dbReference>
<feature type="domain" description="C2H2-type" evidence="12">
    <location>
        <begin position="398"/>
        <end position="425"/>
    </location>
</feature>
<dbReference type="InterPro" id="IPR001214">
    <property type="entry name" value="SET_dom"/>
</dbReference>
<gene>
    <name evidence="15" type="primary">LOC106612562</name>
</gene>
<feature type="domain" description="C2H2-type" evidence="12">
    <location>
        <begin position="984"/>
        <end position="1012"/>
    </location>
</feature>
<evidence type="ECO:0000313" key="15">
    <source>
        <dbReference type="RefSeq" id="XP_014069304.1"/>
    </source>
</evidence>
<feature type="domain" description="C2H2-type" evidence="12">
    <location>
        <begin position="427"/>
        <end position="454"/>
    </location>
</feature>
<dbReference type="SMART" id="SM00317">
    <property type="entry name" value="SET"/>
    <property type="match status" value="1"/>
</dbReference>
<dbReference type="FunFam" id="3.30.160.60:FF:000112">
    <property type="entry name" value="Mds1 and evi1 complex locus protein"/>
    <property type="match status" value="1"/>
</dbReference>
<feature type="region of interest" description="Disordered" evidence="11">
    <location>
        <begin position="530"/>
        <end position="683"/>
    </location>
</feature>
<evidence type="ECO:0000256" key="11">
    <source>
        <dbReference type="SAM" id="MobiDB-lite"/>
    </source>
</evidence>
<dbReference type="PANTHER" id="PTHR16515">
    <property type="entry name" value="PR DOMAIN ZINC FINGER PROTEIN"/>
    <property type="match status" value="1"/>
</dbReference>
<dbReference type="GO" id="GO:0045892">
    <property type="term" value="P:negative regulation of DNA-templated transcription"/>
    <property type="evidence" value="ECO:0007669"/>
    <property type="project" value="UniProtKB-ARBA"/>
</dbReference>
<feature type="compositionally biased region" description="Polar residues" evidence="11">
    <location>
        <begin position="798"/>
        <end position="814"/>
    </location>
</feature>
<feature type="domain" description="C2H2-type" evidence="12">
    <location>
        <begin position="312"/>
        <end position="339"/>
    </location>
</feature>
<evidence type="ECO:0000256" key="2">
    <source>
        <dbReference type="ARBA" id="ARBA00022723"/>
    </source>
</evidence>
<dbReference type="PROSITE" id="PS50280">
    <property type="entry name" value="SET"/>
    <property type="match status" value="1"/>
</dbReference>
<dbReference type="FunFam" id="3.30.160.60:FF:000150">
    <property type="entry name" value="Mds1 and evi1 complex locus protein"/>
    <property type="match status" value="1"/>
</dbReference>
<accession>A0A1S3SY91</accession>
<keyword evidence="3" id="KW-0677">Repeat</keyword>
<dbReference type="FunFam" id="3.30.160.60:FF:000929">
    <property type="entry name" value="Uncharacterized protein, isoform B"/>
    <property type="match status" value="1"/>
</dbReference>
<feature type="region of interest" description="Disordered" evidence="11">
    <location>
        <begin position="29"/>
        <end position="80"/>
    </location>
</feature>
<keyword evidence="14" id="KW-1185">Reference proteome</keyword>
<feature type="domain" description="C2H2-type" evidence="12">
    <location>
        <begin position="956"/>
        <end position="983"/>
    </location>
</feature>
<feature type="compositionally biased region" description="Basic and acidic residues" evidence="11">
    <location>
        <begin position="262"/>
        <end position="286"/>
    </location>
</feature>
<evidence type="ECO:0000256" key="4">
    <source>
        <dbReference type="ARBA" id="ARBA00022771"/>
    </source>
</evidence>
<dbReference type="Pfam" id="PF21549">
    <property type="entry name" value="PRDM2_PR"/>
    <property type="match status" value="1"/>
</dbReference>
<dbReference type="Pfam" id="PF13912">
    <property type="entry name" value="zf-C2H2_6"/>
    <property type="match status" value="1"/>
</dbReference>
<dbReference type="PROSITE" id="PS00028">
    <property type="entry name" value="ZINC_FINGER_C2H2_1"/>
    <property type="match status" value="7"/>
</dbReference>
<feature type="domain" description="C2H2-type" evidence="12">
    <location>
        <begin position="215"/>
        <end position="242"/>
    </location>
</feature>
<dbReference type="SUPFAM" id="SSF82199">
    <property type="entry name" value="SET domain"/>
    <property type="match status" value="1"/>
</dbReference>
<feature type="region of interest" description="Disordered" evidence="11">
    <location>
        <begin position="737"/>
        <end position="845"/>
    </location>
</feature>
<feature type="compositionally biased region" description="Basic and acidic residues" evidence="11">
    <location>
        <begin position="832"/>
        <end position="845"/>
    </location>
</feature>
<feature type="domain" description="C2H2-type" evidence="12">
    <location>
        <begin position="370"/>
        <end position="397"/>
    </location>
</feature>
<feature type="domain" description="SET" evidence="13">
    <location>
        <begin position="82"/>
        <end position="196"/>
    </location>
</feature>
<evidence type="ECO:0000259" key="12">
    <source>
        <dbReference type="PROSITE" id="PS50157"/>
    </source>
</evidence>
<dbReference type="FunFam" id="3.30.160.60:FF:000159">
    <property type="entry name" value="Mds1 and evi1 complex locus protein"/>
    <property type="match status" value="1"/>
</dbReference>
<evidence type="ECO:0000256" key="7">
    <source>
        <dbReference type="ARBA" id="ARBA00023125"/>
    </source>
</evidence>
<dbReference type="FunFam" id="3.30.160.60:FF:000126">
    <property type="entry name" value="Mds1 and evi1 complex locus protein"/>
    <property type="match status" value="1"/>
</dbReference>
<evidence type="ECO:0000259" key="13">
    <source>
        <dbReference type="PROSITE" id="PS50280"/>
    </source>
</evidence>
<dbReference type="RefSeq" id="XP_014069304.1">
    <property type="nucleotide sequence ID" value="XM_014213829.2"/>
</dbReference>
<proteinExistence type="predicted"/>
<keyword evidence="4 10" id="KW-0863">Zinc-finger</keyword>
<keyword evidence="5" id="KW-0862">Zinc</keyword>
<feature type="compositionally biased region" description="Polar residues" evidence="11">
    <location>
        <begin position="1074"/>
        <end position="1084"/>
    </location>
</feature>
<feature type="region of interest" description="Disordered" evidence="11">
    <location>
        <begin position="242"/>
        <end position="286"/>
    </location>
</feature>
<name>A0A1S3SY91_SALSA</name>
<dbReference type="SUPFAM" id="SSF57667">
    <property type="entry name" value="beta-beta-alpha zinc fingers"/>
    <property type="match status" value="5"/>
</dbReference>
<evidence type="ECO:0000256" key="6">
    <source>
        <dbReference type="ARBA" id="ARBA00023015"/>
    </source>
</evidence>
<dbReference type="PROSITE" id="PS50157">
    <property type="entry name" value="ZINC_FINGER_C2H2_2"/>
    <property type="match status" value="10"/>
</dbReference>
<keyword evidence="2" id="KW-0479">Metal-binding</keyword>
<evidence type="ECO:0000256" key="10">
    <source>
        <dbReference type="PROSITE-ProRule" id="PRU00042"/>
    </source>
</evidence>
<evidence type="ECO:0000256" key="5">
    <source>
        <dbReference type="ARBA" id="ARBA00022833"/>
    </source>
</evidence>
<feature type="compositionally biased region" description="Basic and acidic residues" evidence="11">
    <location>
        <begin position="636"/>
        <end position="648"/>
    </location>
</feature>
<keyword evidence="7" id="KW-0238">DNA-binding</keyword>
<keyword evidence="8" id="KW-0804">Transcription</keyword>
<dbReference type="Proteomes" id="UP001652741">
    <property type="component" value="Chromosome ssa09"/>
</dbReference>
<feature type="compositionally biased region" description="Basic and acidic residues" evidence="11">
    <location>
        <begin position="1097"/>
        <end position="1111"/>
    </location>
</feature>
<keyword evidence="9" id="KW-0539">Nucleus</keyword>